<evidence type="ECO:0000313" key="2">
    <source>
        <dbReference type="Proteomes" id="UP000886501"/>
    </source>
</evidence>
<name>A0ACB6ZL13_THEGA</name>
<gene>
    <name evidence="1" type="ORF">BDM02DRAFT_3222827</name>
</gene>
<accession>A0ACB6ZL13</accession>
<sequence>MNPRSGNLAKTELFRRKSHLLSREDRIHLSYERARAVARVYDLSAEDILHISSKFWELQTNPIMTMDELMANILTTQLALCAGVLATLADDNPRLKITLQALIDFEISGMFCLTERDHGPNVSNVGTCAVMHPDGSFDLWTPYDGAAKLLPLFFPSSMPSEAIVFARLAVDGEDRGIKPFLVPLHNGSSMSSGITTYPLSSCGVVNPSDHMLACFNHIHLPPTSLLTSRARTTGAHDNYLQLISRAAAHSLSLTAACLPVMQIMSYVVGKYSPGEVTVDPMTGLQRPVIGLRTQYIPVMTAIAHTFTSVVFANHVRAALDDPGYRDDTKNCLVAILRSVVFNHATRDLELLGERYGAHGLLVTDKLDSLLAKVRGLRTTQGDTLEASARLAIDLVLGRIAIPPPRDPASPLAQYAMFLVSELRGLLPHDAELHGDGGFSFLVDTRSEASILPLCVPLVQAIGHRMAYDSAVEASVDPVLVDVYVASAVLLDPAWYSETQDPAIRLSGFDQVKRQVEACTRGIERVDEWLDKLDVEPYIPVAIAGDKQRDDRVESFGAFGGAVGFEDEYEEFTFGDAGDHVGGLDIDTAMVRPAPSIDSLRLRPFSDVAK</sequence>
<dbReference type="Proteomes" id="UP000886501">
    <property type="component" value="Unassembled WGS sequence"/>
</dbReference>
<evidence type="ECO:0000313" key="1">
    <source>
        <dbReference type="EMBL" id="KAF9650292.1"/>
    </source>
</evidence>
<organism evidence="1 2">
    <name type="scientific">Thelephora ganbajun</name>
    <name type="common">Ganba fungus</name>
    <dbReference type="NCBI Taxonomy" id="370292"/>
    <lineage>
        <taxon>Eukaryota</taxon>
        <taxon>Fungi</taxon>
        <taxon>Dikarya</taxon>
        <taxon>Basidiomycota</taxon>
        <taxon>Agaricomycotina</taxon>
        <taxon>Agaricomycetes</taxon>
        <taxon>Thelephorales</taxon>
        <taxon>Thelephoraceae</taxon>
        <taxon>Thelephora</taxon>
    </lineage>
</organism>
<proteinExistence type="predicted"/>
<keyword evidence="2" id="KW-1185">Reference proteome</keyword>
<reference evidence="1" key="1">
    <citation type="submission" date="2019-10" db="EMBL/GenBank/DDBJ databases">
        <authorList>
            <consortium name="DOE Joint Genome Institute"/>
            <person name="Kuo A."/>
            <person name="Miyauchi S."/>
            <person name="Kiss E."/>
            <person name="Drula E."/>
            <person name="Kohler A."/>
            <person name="Sanchez-Garcia M."/>
            <person name="Andreopoulos B."/>
            <person name="Barry K.W."/>
            <person name="Bonito G."/>
            <person name="Buee M."/>
            <person name="Carver A."/>
            <person name="Chen C."/>
            <person name="Cichocki N."/>
            <person name="Clum A."/>
            <person name="Culley D."/>
            <person name="Crous P.W."/>
            <person name="Fauchery L."/>
            <person name="Girlanda M."/>
            <person name="Hayes R."/>
            <person name="Keri Z."/>
            <person name="Labutti K."/>
            <person name="Lipzen A."/>
            <person name="Lombard V."/>
            <person name="Magnuson J."/>
            <person name="Maillard F."/>
            <person name="Morin E."/>
            <person name="Murat C."/>
            <person name="Nolan M."/>
            <person name="Ohm R."/>
            <person name="Pangilinan J."/>
            <person name="Pereira M."/>
            <person name="Perotto S."/>
            <person name="Peter M."/>
            <person name="Riley R."/>
            <person name="Sitrit Y."/>
            <person name="Stielow B."/>
            <person name="Szollosi G."/>
            <person name="Zifcakova L."/>
            <person name="Stursova M."/>
            <person name="Spatafora J.W."/>
            <person name="Tedersoo L."/>
            <person name="Vaario L.-M."/>
            <person name="Yamada A."/>
            <person name="Yan M."/>
            <person name="Wang P."/>
            <person name="Xu J."/>
            <person name="Bruns T."/>
            <person name="Baldrian P."/>
            <person name="Vilgalys R."/>
            <person name="Henrissat B."/>
            <person name="Grigoriev I.V."/>
            <person name="Hibbett D."/>
            <person name="Nagy L.G."/>
            <person name="Martin F.M."/>
        </authorList>
    </citation>
    <scope>NUCLEOTIDE SEQUENCE</scope>
    <source>
        <strain evidence="1">P2</strain>
    </source>
</reference>
<comment type="caution">
    <text evidence="1">The sequence shown here is derived from an EMBL/GenBank/DDBJ whole genome shotgun (WGS) entry which is preliminary data.</text>
</comment>
<protein>
    <submittedName>
        <fullName evidence="1">Uncharacterized protein</fullName>
    </submittedName>
</protein>
<dbReference type="EMBL" id="MU117986">
    <property type="protein sequence ID" value="KAF9650292.1"/>
    <property type="molecule type" value="Genomic_DNA"/>
</dbReference>
<reference evidence="1" key="2">
    <citation type="journal article" date="2020" name="Nat. Commun.">
        <title>Large-scale genome sequencing of mycorrhizal fungi provides insights into the early evolution of symbiotic traits.</title>
        <authorList>
            <person name="Miyauchi S."/>
            <person name="Kiss E."/>
            <person name="Kuo A."/>
            <person name="Drula E."/>
            <person name="Kohler A."/>
            <person name="Sanchez-Garcia M."/>
            <person name="Morin E."/>
            <person name="Andreopoulos B."/>
            <person name="Barry K.W."/>
            <person name="Bonito G."/>
            <person name="Buee M."/>
            <person name="Carver A."/>
            <person name="Chen C."/>
            <person name="Cichocki N."/>
            <person name="Clum A."/>
            <person name="Culley D."/>
            <person name="Crous P.W."/>
            <person name="Fauchery L."/>
            <person name="Girlanda M."/>
            <person name="Hayes R.D."/>
            <person name="Keri Z."/>
            <person name="LaButti K."/>
            <person name="Lipzen A."/>
            <person name="Lombard V."/>
            <person name="Magnuson J."/>
            <person name="Maillard F."/>
            <person name="Murat C."/>
            <person name="Nolan M."/>
            <person name="Ohm R.A."/>
            <person name="Pangilinan J."/>
            <person name="Pereira M.F."/>
            <person name="Perotto S."/>
            <person name="Peter M."/>
            <person name="Pfister S."/>
            <person name="Riley R."/>
            <person name="Sitrit Y."/>
            <person name="Stielow J.B."/>
            <person name="Szollosi G."/>
            <person name="Zifcakova L."/>
            <person name="Stursova M."/>
            <person name="Spatafora J.W."/>
            <person name="Tedersoo L."/>
            <person name="Vaario L.M."/>
            <person name="Yamada A."/>
            <person name="Yan M."/>
            <person name="Wang P."/>
            <person name="Xu J."/>
            <person name="Bruns T."/>
            <person name="Baldrian P."/>
            <person name="Vilgalys R."/>
            <person name="Dunand C."/>
            <person name="Henrissat B."/>
            <person name="Grigoriev I.V."/>
            <person name="Hibbett D."/>
            <person name="Nagy L.G."/>
            <person name="Martin F.M."/>
        </authorList>
    </citation>
    <scope>NUCLEOTIDE SEQUENCE</scope>
    <source>
        <strain evidence="1">P2</strain>
    </source>
</reference>